<evidence type="ECO:0000313" key="6">
    <source>
        <dbReference type="Proteomes" id="UP000241808"/>
    </source>
</evidence>
<dbReference type="AlphaFoldDB" id="A0A2T4YXA8"/>
<dbReference type="InterPro" id="IPR020449">
    <property type="entry name" value="Tscrpt_reg_AraC-type_HTH"/>
</dbReference>
<dbReference type="PROSITE" id="PS00041">
    <property type="entry name" value="HTH_ARAC_FAMILY_1"/>
    <property type="match status" value="1"/>
</dbReference>
<feature type="domain" description="HTH araC/xylS-type" evidence="4">
    <location>
        <begin position="219"/>
        <end position="322"/>
    </location>
</feature>
<organism evidence="5 6">
    <name type="scientific">Phreatobacter oligotrophus</name>
    <dbReference type="NCBI Taxonomy" id="1122261"/>
    <lineage>
        <taxon>Bacteria</taxon>
        <taxon>Pseudomonadati</taxon>
        <taxon>Pseudomonadota</taxon>
        <taxon>Alphaproteobacteria</taxon>
        <taxon>Hyphomicrobiales</taxon>
        <taxon>Phreatobacteraceae</taxon>
        <taxon>Phreatobacter</taxon>
    </lineage>
</organism>
<name>A0A2T4YXA8_9HYPH</name>
<dbReference type="InterPro" id="IPR035418">
    <property type="entry name" value="AraC-bd_2"/>
</dbReference>
<dbReference type="InterPro" id="IPR018060">
    <property type="entry name" value="HTH_AraC"/>
</dbReference>
<dbReference type="Gene3D" id="1.10.10.60">
    <property type="entry name" value="Homeodomain-like"/>
    <property type="match status" value="1"/>
</dbReference>
<dbReference type="Pfam" id="PF14525">
    <property type="entry name" value="AraC_binding_2"/>
    <property type="match status" value="1"/>
</dbReference>
<keyword evidence="1" id="KW-0805">Transcription regulation</keyword>
<keyword evidence="3" id="KW-0804">Transcription</keyword>
<reference evidence="5 6" key="1">
    <citation type="submission" date="2018-04" db="EMBL/GenBank/DDBJ databases">
        <title>Genomic Encyclopedia of Archaeal and Bacterial Type Strains, Phase II (KMG-II): from individual species to whole genera.</title>
        <authorList>
            <person name="Goeker M."/>
        </authorList>
    </citation>
    <scope>NUCLEOTIDE SEQUENCE [LARGE SCALE GENOMIC DNA]</scope>
    <source>
        <strain evidence="5 6">DSM 25521</strain>
    </source>
</reference>
<dbReference type="GO" id="GO:0003700">
    <property type="term" value="F:DNA-binding transcription factor activity"/>
    <property type="evidence" value="ECO:0007669"/>
    <property type="project" value="InterPro"/>
</dbReference>
<gene>
    <name evidence="5" type="ORF">C8P69_11347</name>
</gene>
<dbReference type="GO" id="GO:0043565">
    <property type="term" value="F:sequence-specific DNA binding"/>
    <property type="evidence" value="ECO:0007669"/>
    <property type="project" value="InterPro"/>
</dbReference>
<dbReference type="OrthoDB" id="4601794at2"/>
<dbReference type="SMART" id="SM00342">
    <property type="entry name" value="HTH_ARAC"/>
    <property type="match status" value="1"/>
</dbReference>
<dbReference type="PANTHER" id="PTHR46796:SF6">
    <property type="entry name" value="ARAC SUBFAMILY"/>
    <property type="match status" value="1"/>
</dbReference>
<dbReference type="PANTHER" id="PTHR46796">
    <property type="entry name" value="HTH-TYPE TRANSCRIPTIONAL ACTIVATOR RHAS-RELATED"/>
    <property type="match status" value="1"/>
</dbReference>
<dbReference type="SUPFAM" id="SSF46689">
    <property type="entry name" value="Homeodomain-like"/>
    <property type="match status" value="1"/>
</dbReference>
<dbReference type="Pfam" id="PF12833">
    <property type="entry name" value="HTH_18"/>
    <property type="match status" value="1"/>
</dbReference>
<dbReference type="InterPro" id="IPR009057">
    <property type="entry name" value="Homeodomain-like_sf"/>
</dbReference>
<proteinExistence type="predicted"/>
<dbReference type="Proteomes" id="UP000241808">
    <property type="component" value="Unassembled WGS sequence"/>
</dbReference>
<dbReference type="PROSITE" id="PS01124">
    <property type="entry name" value="HTH_ARAC_FAMILY_2"/>
    <property type="match status" value="1"/>
</dbReference>
<evidence type="ECO:0000256" key="3">
    <source>
        <dbReference type="ARBA" id="ARBA00023163"/>
    </source>
</evidence>
<dbReference type="EMBL" id="PZZL01000013">
    <property type="protein sequence ID" value="PTM50660.1"/>
    <property type="molecule type" value="Genomic_DNA"/>
</dbReference>
<keyword evidence="2" id="KW-0238">DNA-binding</keyword>
<evidence type="ECO:0000256" key="1">
    <source>
        <dbReference type="ARBA" id="ARBA00023015"/>
    </source>
</evidence>
<dbReference type="RefSeq" id="WP_108179352.1">
    <property type="nucleotide sequence ID" value="NZ_PZZL01000013.1"/>
</dbReference>
<comment type="caution">
    <text evidence="5">The sequence shown here is derived from an EMBL/GenBank/DDBJ whole genome shotgun (WGS) entry which is preliminary data.</text>
</comment>
<evidence type="ECO:0000256" key="2">
    <source>
        <dbReference type="ARBA" id="ARBA00023125"/>
    </source>
</evidence>
<dbReference type="InterPro" id="IPR018062">
    <property type="entry name" value="HTH_AraC-typ_CS"/>
</dbReference>
<keyword evidence="6" id="KW-1185">Reference proteome</keyword>
<dbReference type="PRINTS" id="PR00032">
    <property type="entry name" value="HTHARAC"/>
</dbReference>
<evidence type="ECO:0000259" key="4">
    <source>
        <dbReference type="PROSITE" id="PS01124"/>
    </source>
</evidence>
<evidence type="ECO:0000313" key="5">
    <source>
        <dbReference type="EMBL" id="PTM50660.1"/>
    </source>
</evidence>
<sequence>MGADQPTVIHLDSPTIADPPTMRLWREDVARAVLGLDFRPLSDKPFRVQMEVVRAGAITLSRSVTSPAESFRDRELVDPNSNSFTFAWSEAGSVVARQRGQETVLRGTDGVLLSSDEFGALAAPNGGRYVGVIIPRRLMSAHLDAPDDVVMQSVGRNAKAMRLVQAYGRLIVSHAGDSSPATLALMGDHLAALIAIALGNVRPDADPSLRSPERAARFELVKRWIADNACDPGLSLSTVARACGLSSRSIQMLFEESGQSYSSHLLELRLERAYRLLTGADAAGEALRVIDVALAVGFSDVSYFNRRFRSRFGETPTSARSAGGASE</sequence>
<dbReference type="InterPro" id="IPR050204">
    <property type="entry name" value="AraC_XylS_family_regulators"/>
</dbReference>
<protein>
    <submittedName>
        <fullName evidence="5">AraC family transcriptional regulator</fullName>
    </submittedName>
</protein>
<accession>A0A2T4YXA8</accession>